<comment type="caution">
    <text evidence="2">The sequence shown here is derived from an EMBL/GenBank/DDBJ whole genome shotgun (WGS) entry which is preliminary data.</text>
</comment>
<dbReference type="RefSeq" id="WP_016360422.1">
    <property type="nucleotide sequence ID" value="NZ_KE150238.1"/>
</dbReference>
<feature type="region of interest" description="Disordered" evidence="1">
    <location>
        <begin position="226"/>
        <end position="259"/>
    </location>
</feature>
<dbReference type="Proteomes" id="UP000006034">
    <property type="component" value="Unassembled WGS sequence"/>
</dbReference>
<reference evidence="2 3" key="1">
    <citation type="submission" date="2010-10" db="EMBL/GenBank/DDBJ databases">
        <authorList>
            <consortium name="The Broad Institute Genome Sequencing Platform"/>
            <person name="Ward D."/>
            <person name="Earl A."/>
            <person name="Feldgarden M."/>
            <person name="Young S.K."/>
            <person name="Gargeya S."/>
            <person name="Zeng Q."/>
            <person name="Alvarado L."/>
            <person name="Berlin A."/>
            <person name="Bochicchio J."/>
            <person name="Chapman S.B."/>
            <person name="Chen Z."/>
            <person name="Freedman E."/>
            <person name="Gellesch M."/>
            <person name="Goldberg J."/>
            <person name="Griggs A."/>
            <person name="Gujja S."/>
            <person name="Heilman E."/>
            <person name="Heiman D."/>
            <person name="Howarth C."/>
            <person name="Mehta T."/>
            <person name="Neiman D."/>
            <person name="Pearson M."/>
            <person name="Roberts A."/>
            <person name="Saif S."/>
            <person name="Shea T."/>
            <person name="Shenoy N."/>
            <person name="Sisk P."/>
            <person name="Stolte C."/>
            <person name="Sykes S."/>
            <person name="White J."/>
            <person name="Yandava C."/>
            <person name="Allen-Vercoe E."/>
            <person name="Sibley C."/>
            <person name="Ambrose C.E."/>
            <person name="Strauss J."/>
            <person name="Daigneault M."/>
            <person name="Haas B."/>
            <person name="Nusbaum C."/>
            <person name="Birren B."/>
        </authorList>
    </citation>
    <scope>NUCLEOTIDE SEQUENCE [LARGE SCALE GENOMIC DNA]</scope>
    <source>
        <strain evidence="2 3">3_1_6</strain>
    </source>
</reference>
<reference evidence="2 3" key="2">
    <citation type="submission" date="2013-04" db="EMBL/GenBank/DDBJ databases">
        <title>The Genome Sequence of Bilophila wadsworthia 3_1_6.</title>
        <authorList>
            <consortium name="The Broad Institute Genomics Platform"/>
            <person name="Earl A."/>
            <person name="Ward D."/>
            <person name="Feldgarden M."/>
            <person name="Gevers D."/>
            <person name="Sibley C."/>
            <person name="Strauss J."/>
            <person name="Allen-Vercoe E."/>
            <person name="Walker B."/>
            <person name="Young S."/>
            <person name="Zeng Q."/>
            <person name="Gargeya S."/>
            <person name="Fitzgerald M."/>
            <person name="Haas B."/>
            <person name="Abouelleil A."/>
            <person name="Allen A.W."/>
            <person name="Alvarado L."/>
            <person name="Arachchi H.M."/>
            <person name="Berlin A.M."/>
            <person name="Chapman S.B."/>
            <person name="Gainer-Dewar J."/>
            <person name="Goldberg J."/>
            <person name="Griggs A."/>
            <person name="Gujja S."/>
            <person name="Hansen M."/>
            <person name="Howarth C."/>
            <person name="Imamovic A."/>
            <person name="Ireland A."/>
            <person name="Larimer J."/>
            <person name="McCowan C."/>
            <person name="Murphy C."/>
            <person name="Pearson M."/>
            <person name="Poon T.W."/>
            <person name="Priest M."/>
            <person name="Roberts A."/>
            <person name="Saif S."/>
            <person name="Shea T."/>
            <person name="Sisk P."/>
            <person name="Sykes S."/>
            <person name="Wortman J."/>
            <person name="Nusbaum C."/>
            <person name="Birren B."/>
        </authorList>
    </citation>
    <scope>NUCLEOTIDE SEQUENCE [LARGE SCALE GENOMIC DNA]</scope>
    <source>
        <strain evidence="2 3">3_1_6</strain>
    </source>
</reference>
<dbReference type="OrthoDB" id="6683797at2"/>
<dbReference type="GeneID" id="78084284"/>
<evidence type="ECO:0000313" key="3">
    <source>
        <dbReference type="Proteomes" id="UP000006034"/>
    </source>
</evidence>
<dbReference type="eggNOG" id="ENOG5032S2Z">
    <property type="taxonomic scope" value="Bacteria"/>
</dbReference>
<dbReference type="EMBL" id="ADCP02000001">
    <property type="protein sequence ID" value="EFV42944.2"/>
    <property type="molecule type" value="Genomic_DNA"/>
</dbReference>
<accession>E5YAP0</accession>
<protein>
    <submittedName>
        <fullName evidence="2">Uncharacterized protein</fullName>
    </submittedName>
</protein>
<evidence type="ECO:0000313" key="2">
    <source>
        <dbReference type="EMBL" id="EFV42944.2"/>
    </source>
</evidence>
<dbReference type="AlphaFoldDB" id="E5YAP0"/>
<keyword evidence="3" id="KW-1185">Reference proteome</keyword>
<proteinExistence type="predicted"/>
<gene>
    <name evidence="2" type="ORF">HMPREF0179_03261</name>
</gene>
<feature type="compositionally biased region" description="Basic residues" evidence="1">
    <location>
        <begin position="250"/>
        <end position="259"/>
    </location>
</feature>
<organism evidence="2 3">
    <name type="scientific">Bilophila wadsworthia (strain 3_1_6)</name>
    <dbReference type="NCBI Taxonomy" id="563192"/>
    <lineage>
        <taxon>Bacteria</taxon>
        <taxon>Pseudomonadati</taxon>
        <taxon>Thermodesulfobacteriota</taxon>
        <taxon>Desulfovibrionia</taxon>
        <taxon>Desulfovibrionales</taxon>
        <taxon>Desulfovibrionaceae</taxon>
        <taxon>Bilophila</taxon>
    </lineage>
</organism>
<dbReference type="HOGENOM" id="CLU_093752_0_0_7"/>
<name>E5YAP0_BILW3</name>
<evidence type="ECO:0000256" key="1">
    <source>
        <dbReference type="SAM" id="MobiDB-lite"/>
    </source>
</evidence>
<sequence length="259" mass="28166">MPAQRLNCSFSLLDEGRQYTGNHRKYIIENAREICNSPATKEKIRLREALGFYGHGRRILAGKMNIGEVEAVTLPDGGKAIVSNIPSNVTVAFDVSPEGVVSHSQEVLDTETGKIVSTLHASRVGGFSWACPGVDGGRGKPTRLSGFSGFDYVLNPGFSSNRGYILEGAADTAGKEQMILECLAATVKDDRKAEESLAGWKLDTQARLAALEDAIFESTARQAELTERLRRSEETASTSKAHASPPFWKPQRRRNGLQG</sequence>
<dbReference type="STRING" id="563192.HMPREF0179_03261"/>